<evidence type="ECO:0000256" key="3">
    <source>
        <dbReference type="ARBA" id="ARBA00022737"/>
    </source>
</evidence>
<dbReference type="PROSITE" id="PS50082">
    <property type="entry name" value="WD_REPEATS_2"/>
    <property type="match status" value="2"/>
</dbReference>
<dbReference type="PANTHER" id="PTHR19848">
    <property type="entry name" value="WD40 REPEAT PROTEIN"/>
    <property type="match status" value="1"/>
</dbReference>
<comment type="subcellular location">
    <subcellularLocation>
        <location evidence="1">Nucleus</location>
    </subcellularLocation>
</comment>
<dbReference type="InterPro" id="IPR019775">
    <property type="entry name" value="WD40_repeat_CS"/>
</dbReference>
<evidence type="ECO:0000256" key="2">
    <source>
        <dbReference type="ARBA" id="ARBA00022574"/>
    </source>
</evidence>
<protein>
    <submittedName>
        <fullName evidence="6">Notchless-like protein</fullName>
    </submittedName>
</protein>
<dbReference type="InterPro" id="IPR015943">
    <property type="entry name" value="WD40/YVTN_repeat-like_dom_sf"/>
</dbReference>
<dbReference type="AlphaFoldDB" id="A0A392N364"/>
<keyword evidence="3" id="KW-0677">Repeat</keyword>
<keyword evidence="4" id="KW-0539">Nucleus</keyword>
<dbReference type="EMBL" id="LXQA010025263">
    <property type="protein sequence ID" value="MCH93575.1"/>
    <property type="molecule type" value="Genomic_DNA"/>
</dbReference>
<dbReference type="Gene3D" id="2.130.10.10">
    <property type="entry name" value="YVTN repeat-like/Quinoprotein amine dehydrogenase"/>
    <property type="match status" value="1"/>
</dbReference>
<dbReference type="InterPro" id="IPR036322">
    <property type="entry name" value="WD40_repeat_dom_sf"/>
</dbReference>
<dbReference type="GO" id="GO:0000027">
    <property type="term" value="P:ribosomal large subunit assembly"/>
    <property type="evidence" value="ECO:0007669"/>
    <property type="project" value="TreeGrafter"/>
</dbReference>
<dbReference type="PROSITE" id="PS00678">
    <property type="entry name" value="WD_REPEATS_1"/>
    <property type="match status" value="1"/>
</dbReference>
<feature type="repeat" description="WD" evidence="5">
    <location>
        <begin position="1"/>
        <end position="39"/>
    </location>
</feature>
<keyword evidence="7" id="KW-1185">Reference proteome</keyword>
<organism evidence="6 7">
    <name type="scientific">Trifolium medium</name>
    <dbReference type="NCBI Taxonomy" id="97028"/>
    <lineage>
        <taxon>Eukaryota</taxon>
        <taxon>Viridiplantae</taxon>
        <taxon>Streptophyta</taxon>
        <taxon>Embryophyta</taxon>
        <taxon>Tracheophyta</taxon>
        <taxon>Spermatophyta</taxon>
        <taxon>Magnoliopsida</taxon>
        <taxon>eudicotyledons</taxon>
        <taxon>Gunneridae</taxon>
        <taxon>Pentapetalae</taxon>
        <taxon>rosids</taxon>
        <taxon>fabids</taxon>
        <taxon>Fabales</taxon>
        <taxon>Fabaceae</taxon>
        <taxon>Papilionoideae</taxon>
        <taxon>50 kb inversion clade</taxon>
        <taxon>NPAAA clade</taxon>
        <taxon>Hologalegina</taxon>
        <taxon>IRL clade</taxon>
        <taxon>Trifolieae</taxon>
        <taxon>Trifolium</taxon>
    </lineage>
</organism>
<feature type="non-terminal residue" evidence="6">
    <location>
        <position position="1"/>
    </location>
</feature>
<dbReference type="GO" id="GO:0005730">
    <property type="term" value="C:nucleolus"/>
    <property type="evidence" value="ECO:0007669"/>
    <property type="project" value="TreeGrafter"/>
</dbReference>
<feature type="repeat" description="WD" evidence="5">
    <location>
        <begin position="40"/>
        <end position="81"/>
    </location>
</feature>
<gene>
    <name evidence="6" type="ORF">A2U01_0014527</name>
</gene>
<name>A0A392N364_9FABA</name>
<dbReference type="SUPFAM" id="SSF50978">
    <property type="entry name" value="WD40 repeat-like"/>
    <property type="match status" value="1"/>
</dbReference>
<evidence type="ECO:0000313" key="6">
    <source>
        <dbReference type="EMBL" id="MCH93575.1"/>
    </source>
</evidence>
<dbReference type="InterPro" id="IPR001680">
    <property type="entry name" value="WD40_rpt"/>
</dbReference>
<proteinExistence type="predicted"/>
<accession>A0A392N364</accession>
<keyword evidence="2 5" id="KW-0853">WD repeat</keyword>
<dbReference type="PROSITE" id="PS50294">
    <property type="entry name" value="WD_REPEATS_REGION"/>
    <property type="match status" value="2"/>
</dbReference>
<evidence type="ECO:0000256" key="1">
    <source>
        <dbReference type="ARBA" id="ARBA00004123"/>
    </source>
</evidence>
<evidence type="ECO:0000256" key="4">
    <source>
        <dbReference type="ARBA" id="ARBA00023242"/>
    </source>
</evidence>
<dbReference type="Pfam" id="PF00400">
    <property type="entry name" value="WD40"/>
    <property type="match status" value="2"/>
</dbReference>
<reference evidence="6 7" key="1">
    <citation type="journal article" date="2018" name="Front. Plant Sci.">
        <title>Red Clover (Trifolium pratense) and Zigzag Clover (T. medium) - A Picture of Genomic Similarities and Differences.</title>
        <authorList>
            <person name="Dluhosova J."/>
            <person name="Istvanek J."/>
            <person name="Nedelnik J."/>
            <person name="Repkova J."/>
        </authorList>
    </citation>
    <scope>NUCLEOTIDE SEQUENCE [LARGE SCALE GENOMIC DNA]</scope>
    <source>
        <strain evidence="7">cv. 10/8</strain>
        <tissue evidence="6">Leaf</tissue>
    </source>
</reference>
<sequence>HKDAVLAVAFSPDGKQLASGSGDTTVRFWDITTQTPLYTCTGHKDWVLSIAWSPDGKYLASGSRTGELICWDPQTGKSLVSLGNPRSVYCRPYEEVGLEFWDNIWVKNMF</sequence>
<evidence type="ECO:0000256" key="5">
    <source>
        <dbReference type="PROSITE-ProRule" id="PRU00221"/>
    </source>
</evidence>
<evidence type="ECO:0000313" key="7">
    <source>
        <dbReference type="Proteomes" id="UP000265520"/>
    </source>
</evidence>
<dbReference type="PANTHER" id="PTHR19848:SF0">
    <property type="entry name" value="NOTCHLESS PROTEIN HOMOLOG 1"/>
    <property type="match status" value="1"/>
</dbReference>
<dbReference type="SMART" id="SM00320">
    <property type="entry name" value="WD40"/>
    <property type="match status" value="2"/>
</dbReference>
<comment type="caution">
    <text evidence="6">The sequence shown here is derived from an EMBL/GenBank/DDBJ whole genome shotgun (WGS) entry which is preliminary data.</text>
</comment>
<dbReference type="Proteomes" id="UP000265520">
    <property type="component" value="Unassembled WGS sequence"/>
</dbReference>